<dbReference type="PANTHER" id="PTHR34975">
    <property type="entry name" value="SPORE GERMINATION PROTEIN A2"/>
    <property type="match status" value="1"/>
</dbReference>
<evidence type="ECO:0000256" key="5">
    <source>
        <dbReference type="ARBA" id="ARBA00022692"/>
    </source>
</evidence>
<feature type="transmembrane region" description="Helical" evidence="8">
    <location>
        <begin position="150"/>
        <end position="170"/>
    </location>
</feature>
<evidence type="ECO:0000256" key="2">
    <source>
        <dbReference type="ARBA" id="ARBA00007998"/>
    </source>
</evidence>
<keyword evidence="6 8" id="KW-1133">Transmembrane helix</keyword>
<keyword evidence="3" id="KW-0813">Transport</keyword>
<evidence type="ECO:0000256" key="7">
    <source>
        <dbReference type="ARBA" id="ARBA00023136"/>
    </source>
</evidence>
<reference evidence="9" key="1">
    <citation type="submission" date="2022-08" db="EMBL/GenBank/DDBJ databases">
        <title>The genomic sequence of strain Paenibacillus sp. SCIV0701.</title>
        <authorList>
            <person name="Zhao H."/>
        </authorList>
    </citation>
    <scope>NUCLEOTIDE SEQUENCE</scope>
    <source>
        <strain evidence="9">SCIV0701</strain>
    </source>
</reference>
<dbReference type="PANTHER" id="PTHR34975:SF2">
    <property type="entry name" value="SPORE GERMINATION PROTEIN A2"/>
    <property type="match status" value="1"/>
</dbReference>
<feature type="transmembrane region" description="Helical" evidence="8">
    <location>
        <begin position="16"/>
        <end position="36"/>
    </location>
</feature>
<comment type="similarity">
    <text evidence="2">Belongs to the amino acid-polyamine-organocation (APC) superfamily. Spore germination protein (SGP) (TC 2.A.3.9) family.</text>
</comment>
<sequence>MNPYANKKITVRQFQILIILGLIGDAILIMPTITASSARQDAWLSMLVAYAVGMLIGVFFALIANRIRQSESLIAASREVLGPWGGGFVGLLLVFNFFMCALSLLSEMSQFMTTQLMTETPVNAIIFVFLAVVILAFRYGVEVFARMGELLFPAFLVLFAFLVVFLLPQAEGDRLMPVASEGVLPILNGSVMAISITFMEMVVLLALAPHVSGSRGLTKPILSSFAIGGLLLSIVVLLCVMVLGPNLMETKLYPTFVLAQKLTIGNFLERMEAIIAFMWIITVFYKTLLLYYAAVAGIAQPLKLKENVMLTIPMAMIMMVFTVTSTPSITEYSYLLERYYPWFDLTFCLLVPSLLLAGLLVKKKHGGNADSKP</sequence>
<evidence type="ECO:0000256" key="4">
    <source>
        <dbReference type="ARBA" id="ARBA00022544"/>
    </source>
</evidence>
<keyword evidence="7 8" id="KW-0472">Membrane</keyword>
<feature type="transmembrane region" description="Helical" evidence="8">
    <location>
        <begin position="84"/>
        <end position="104"/>
    </location>
</feature>
<accession>A0A9X2SCD1</accession>
<feature type="transmembrane region" description="Helical" evidence="8">
    <location>
        <begin position="273"/>
        <end position="295"/>
    </location>
</feature>
<dbReference type="GO" id="GO:0016020">
    <property type="term" value="C:membrane"/>
    <property type="evidence" value="ECO:0007669"/>
    <property type="project" value="UniProtKB-SubCell"/>
</dbReference>
<dbReference type="GO" id="GO:0009847">
    <property type="term" value="P:spore germination"/>
    <property type="evidence" value="ECO:0007669"/>
    <property type="project" value="InterPro"/>
</dbReference>
<organism evidence="9 10">
    <name type="scientific">Paenibacillus soyae</name>
    <dbReference type="NCBI Taxonomy" id="2969249"/>
    <lineage>
        <taxon>Bacteria</taxon>
        <taxon>Bacillati</taxon>
        <taxon>Bacillota</taxon>
        <taxon>Bacilli</taxon>
        <taxon>Bacillales</taxon>
        <taxon>Paenibacillaceae</taxon>
        <taxon>Paenibacillus</taxon>
    </lineage>
</organism>
<dbReference type="Gene3D" id="1.20.1740.10">
    <property type="entry name" value="Amino acid/polyamine transporter I"/>
    <property type="match status" value="1"/>
</dbReference>
<dbReference type="InterPro" id="IPR004761">
    <property type="entry name" value="Spore_GerAB"/>
</dbReference>
<dbReference type="EMBL" id="JANIPJ010000014">
    <property type="protein sequence ID" value="MCR2805912.1"/>
    <property type="molecule type" value="Genomic_DNA"/>
</dbReference>
<evidence type="ECO:0000256" key="8">
    <source>
        <dbReference type="SAM" id="Phobius"/>
    </source>
</evidence>
<dbReference type="RefSeq" id="WP_257448882.1">
    <property type="nucleotide sequence ID" value="NZ_JANIPJ010000014.1"/>
</dbReference>
<dbReference type="Pfam" id="PF03845">
    <property type="entry name" value="Spore_permease"/>
    <property type="match status" value="1"/>
</dbReference>
<keyword evidence="10" id="KW-1185">Reference proteome</keyword>
<evidence type="ECO:0000256" key="6">
    <source>
        <dbReference type="ARBA" id="ARBA00022989"/>
    </source>
</evidence>
<proteinExistence type="inferred from homology"/>
<feature type="transmembrane region" description="Helical" evidence="8">
    <location>
        <begin position="42"/>
        <end position="63"/>
    </location>
</feature>
<feature type="transmembrane region" description="Helical" evidence="8">
    <location>
        <begin position="307"/>
        <end position="327"/>
    </location>
</feature>
<feature type="transmembrane region" description="Helical" evidence="8">
    <location>
        <begin position="190"/>
        <end position="209"/>
    </location>
</feature>
<keyword evidence="5 8" id="KW-0812">Transmembrane</keyword>
<dbReference type="NCBIfam" id="TIGR00912">
    <property type="entry name" value="2A0309"/>
    <property type="match status" value="1"/>
</dbReference>
<gene>
    <name evidence="9" type="ORF">NQZ67_18680</name>
</gene>
<keyword evidence="4" id="KW-0309">Germination</keyword>
<feature type="transmembrane region" description="Helical" evidence="8">
    <location>
        <begin position="339"/>
        <end position="361"/>
    </location>
</feature>
<comment type="subcellular location">
    <subcellularLocation>
        <location evidence="1">Membrane</location>
        <topology evidence="1">Multi-pass membrane protein</topology>
    </subcellularLocation>
</comment>
<name>A0A9X2SCD1_9BACL</name>
<feature type="transmembrane region" description="Helical" evidence="8">
    <location>
        <begin position="124"/>
        <end position="141"/>
    </location>
</feature>
<feature type="transmembrane region" description="Helical" evidence="8">
    <location>
        <begin position="221"/>
        <end position="244"/>
    </location>
</feature>
<evidence type="ECO:0000256" key="1">
    <source>
        <dbReference type="ARBA" id="ARBA00004141"/>
    </source>
</evidence>
<dbReference type="AlphaFoldDB" id="A0A9X2SCD1"/>
<evidence type="ECO:0000313" key="10">
    <source>
        <dbReference type="Proteomes" id="UP001141950"/>
    </source>
</evidence>
<comment type="caution">
    <text evidence="9">The sequence shown here is derived from an EMBL/GenBank/DDBJ whole genome shotgun (WGS) entry which is preliminary data.</text>
</comment>
<dbReference type="Proteomes" id="UP001141950">
    <property type="component" value="Unassembled WGS sequence"/>
</dbReference>
<protein>
    <submittedName>
        <fullName evidence="9">Endospore germination permease</fullName>
    </submittedName>
</protein>
<evidence type="ECO:0000313" key="9">
    <source>
        <dbReference type="EMBL" id="MCR2805912.1"/>
    </source>
</evidence>
<evidence type="ECO:0000256" key="3">
    <source>
        <dbReference type="ARBA" id="ARBA00022448"/>
    </source>
</evidence>